<comment type="similarity">
    <text evidence="2">In the C-terminal section; belongs to the UPF0157 (GrpB) family.</text>
</comment>
<protein>
    <recommendedName>
        <fullName evidence="7 8">Dephospho-CoA kinase</fullName>
        <ecNumber evidence="7 8">2.7.1.24</ecNumber>
    </recommendedName>
    <alternativeName>
        <fullName evidence="7">Dephosphocoenzyme A kinase</fullName>
    </alternativeName>
</protein>
<dbReference type="NCBIfam" id="NF002879">
    <property type="entry name" value="PRK03333.1"/>
    <property type="match status" value="1"/>
</dbReference>
<evidence type="ECO:0000256" key="4">
    <source>
        <dbReference type="ARBA" id="ARBA00022741"/>
    </source>
</evidence>
<name>H5U6V2_9ACTN</name>
<gene>
    <name evidence="7 10" type="primary">coaE</name>
    <name evidence="10" type="ORF">GOSPT_130_00360</name>
</gene>
<sequence length="423" mass="45441">MQVVESAHRLRQSDHLTGGVFATLDLVIRVGLSGGIGAGKSTVAKTFVERGGYHIDADKIAREVVEPGTPGLTQLVETFGDDILAADGTLDRPALAAKAFVDDESRQKLNSITHPLVGARTQELLAQAASNAIVVQDIPLLVEGNMAPFFHLVVIVGADEELRVQRLTELRGMPEDDARARIRAQATDEQRRAVADVWLDNSGTPDDLAAAAAELWDQRLVPYEENVRSRTIVPGPLELAAPEPAWAATGARLVNRLWALVGDKASAIDHIGSTAVPGLIAKPTIDIQVTVADLDVADALADVLADGGFPRNPQTTSDRPKPDPETGSVDEGLWGKRFHGSADPGRSVNVHLRAQGSPGGRFAVEFRDWLRSDAAARDEYAEVKRAALAAADGDRDAYVSAKEPWFDSAYARVAAWRADRRET</sequence>
<reference evidence="10 11" key="1">
    <citation type="submission" date="2012-02" db="EMBL/GenBank/DDBJ databases">
        <title>Whole genome shotgun sequence of Gordonia sputi NBRC 100414.</title>
        <authorList>
            <person name="Yoshida I."/>
            <person name="Hosoyama A."/>
            <person name="Tsuchikane K."/>
            <person name="Katsumata H."/>
            <person name="Yamazaki S."/>
            <person name="Fujita N."/>
        </authorList>
    </citation>
    <scope>NUCLEOTIDE SEQUENCE [LARGE SCALE GENOMIC DNA]</scope>
    <source>
        <strain evidence="10 11">NBRC 100414</strain>
    </source>
</reference>
<dbReference type="AlphaFoldDB" id="H5U6V2"/>
<dbReference type="InterPro" id="IPR027417">
    <property type="entry name" value="P-loop_NTPase"/>
</dbReference>
<keyword evidence="11" id="KW-1185">Reference proteome</keyword>
<evidence type="ECO:0000256" key="2">
    <source>
        <dbReference type="ARBA" id="ARBA00011058"/>
    </source>
</evidence>
<dbReference type="SUPFAM" id="SSF81301">
    <property type="entry name" value="Nucleotidyltransferase"/>
    <property type="match status" value="1"/>
</dbReference>
<keyword evidence="7" id="KW-0808">Transferase</keyword>
<dbReference type="Gene3D" id="3.40.50.300">
    <property type="entry name" value="P-loop containing nucleotide triphosphate hydrolases"/>
    <property type="match status" value="1"/>
</dbReference>
<dbReference type="UniPathway" id="UPA00241">
    <property type="reaction ID" value="UER00356"/>
</dbReference>
<organism evidence="10 11">
    <name type="scientific">Gordonia sputi NBRC 100414</name>
    <dbReference type="NCBI Taxonomy" id="1089453"/>
    <lineage>
        <taxon>Bacteria</taxon>
        <taxon>Bacillati</taxon>
        <taxon>Actinomycetota</taxon>
        <taxon>Actinomycetes</taxon>
        <taxon>Mycobacteriales</taxon>
        <taxon>Gordoniaceae</taxon>
        <taxon>Gordonia</taxon>
    </lineage>
</organism>
<evidence type="ECO:0000313" key="10">
    <source>
        <dbReference type="EMBL" id="GAB41460.1"/>
    </source>
</evidence>
<dbReference type="HAMAP" id="MF_00376">
    <property type="entry name" value="Dephospho_CoA_kinase"/>
    <property type="match status" value="1"/>
</dbReference>
<comment type="subcellular location">
    <subcellularLocation>
        <location evidence="7">Cytoplasm</location>
    </subcellularLocation>
</comment>
<comment type="pathway">
    <text evidence="7">Cofactor biosynthesis; coenzyme A biosynthesis; CoA from (R)-pantothenate: step 5/5.</text>
</comment>
<accession>H5U6V2</accession>
<comment type="catalytic activity">
    <reaction evidence="7">
        <text>3'-dephospho-CoA + ATP = ADP + CoA + H(+)</text>
        <dbReference type="Rhea" id="RHEA:18245"/>
        <dbReference type="ChEBI" id="CHEBI:15378"/>
        <dbReference type="ChEBI" id="CHEBI:30616"/>
        <dbReference type="ChEBI" id="CHEBI:57287"/>
        <dbReference type="ChEBI" id="CHEBI:57328"/>
        <dbReference type="ChEBI" id="CHEBI:456216"/>
        <dbReference type="EC" id="2.7.1.24"/>
    </reaction>
</comment>
<proteinExistence type="inferred from homology"/>
<dbReference type="Pfam" id="PF01121">
    <property type="entry name" value="CoaE"/>
    <property type="match status" value="1"/>
</dbReference>
<dbReference type="InterPro" id="IPR007344">
    <property type="entry name" value="GrpB/CoaE"/>
</dbReference>
<dbReference type="PANTHER" id="PTHR10695:SF46">
    <property type="entry name" value="BIFUNCTIONAL COENZYME A SYNTHASE-RELATED"/>
    <property type="match status" value="1"/>
</dbReference>
<dbReference type="PROSITE" id="PS51219">
    <property type="entry name" value="DPCK"/>
    <property type="match status" value="1"/>
</dbReference>
<comment type="function">
    <text evidence="7">Catalyzes the phosphorylation of the 3'-hydroxyl group of dephosphocoenzyme A to form coenzyme A.</text>
</comment>
<keyword evidence="4 7" id="KW-0547">Nucleotide-binding</keyword>
<dbReference type="Gene3D" id="3.30.460.10">
    <property type="entry name" value="Beta Polymerase, domain 2"/>
    <property type="match status" value="1"/>
</dbReference>
<evidence type="ECO:0000256" key="1">
    <source>
        <dbReference type="ARBA" id="ARBA00008826"/>
    </source>
</evidence>
<keyword evidence="3 7" id="KW-0963">Cytoplasm</keyword>
<evidence type="ECO:0000256" key="3">
    <source>
        <dbReference type="ARBA" id="ARBA00022490"/>
    </source>
</evidence>
<evidence type="ECO:0000256" key="9">
    <source>
        <dbReference type="SAM" id="MobiDB-lite"/>
    </source>
</evidence>
<comment type="caution">
    <text evidence="10">The sequence shown here is derived from an EMBL/GenBank/DDBJ whole genome shotgun (WGS) entry which is preliminary data.</text>
</comment>
<dbReference type="eggNOG" id="COG0237">
    <property type="taxonomic scope" value="Bacteria"/>
</dbReference>
<evidence type="ECO:0000256" key="7">
    <source>
        <dbReference type="HAMAP-Rule" id="MF_00376"/>
    </source>
</evidence>
<dbReference type="Proteomes" id="UP000005845">
    <property type="component" value="Unassembled WGS sequence"/>
</dbReference>
<keyword evidence="7 10" id="KW-0418">Kinase</keyword>
<dbReference type="GO" id="GO:0004140">
    <property type="term" value="F:dephospho-CoA kinase activity"/>
    <property type="evidence" value="ECO:0007669"/>
    <property type="project" value="UniProtKB-UniRule"/>
</dbReference>
<evidence type="ECO:0000256" key="8">
    <source>
        <dbReference type="NCBIfam" id="TIGR00152"/>
    </source>
</evidence>
<evidence type="ECO:0000256" key="6">
    <source>
        <dbReference type="ARBA" id="ARBA00022993"/>
    </source>
</evidence>
<dbReference type="InterPro" id="IPR043519">
    <property type="entry name" value="NT_sf"/>
</dbReference>
<feature type="region of interest" description="Disordered" evidence="9">
    <location>
        <begin position="306"/>
        <end position="334"/>
    </location>
</feature>
<evidence type="ECO:0000256" key="5">
    <source>
        <dbReference type="ARBA" id="ARBA00022840"/>
    </source>
</evidence>
<keyword evidence="5 7" id="KW-0067">ATP-binding</keyword>
<evidence type="ECO:0000313" key="11">
    <source>
        <dbReference type="Proteomes" id="UP000005845"/>
    </source>
</evidence>
<dbReference type="CDD" id="cd02022">
    <property type="entry name" value="DPCK"/>
    <property type="match status" value="1"/>
</dbReference>
<feature type="binding site" evidence="7">
    <location>
        <begin position="37"/>
        <end position="42"/>
    </location>
    <ligand>
        <name>ATP</name>
        <dbReference type="ChEBI" id="CHEBI:30616"/>
    </ligand>
</feature>
<comment type="similarity">
    <text evidence="1">In the N-terminal section; belongs to the CoaE family.</text>
</comment>
<dbReference type="Pfam" id="PF04229">
    <property type="entry name" value="GrpB"/>
    <property type="match status" value="1"/>
</dbReference>
<dbReference type="PANTHER" id="PTHR10695">
    <property type="entry name" value="DEPHOSPHO-COA KINASE-RELATED"/>
    <property type="match status" value="1"/>
</dbReference>
<dbReference type="SUPFAM" id="SSF52540">
    <property type="entry name" value="P-loop containing nucleoside triphosphate hydrolases"/>
    <property type="match status" value="1"/>
</dbReference>
<dbReference type="EMBL" id="BAFC01000128">
    <property type="protein sequence ID" value="GAB41460.1"/>
    <property type="molecule type" value="Genomic_DNA"/>
</dbReference>
<dbReference type="NCBIfam" id="TIGR00152">
    <property type="entry name" value="dephospho-CoA kinase"/>
    <property type="match status" value="1"/>
</dbReference>
<comment type="similarity">
    <text evidence="7">Belongs to the CoaE family.</text>
</comment>
<dbReference type="GO" id="GO:0005737">
    <property type="term" value="C:cytoplasm"/>
    <property type="evidence" value="ECO:0007669"/>
    <property type="project" value="UniProtKB-SubCell"/>
</dbReference>
<keyword evidence="6 7" id="KW-0173">Coenzyme A biosynthesis</keyword>
<dbReference type="InterPro" id="IPR001977">
    <property type="entry name" value="Depp_CoAkinase"/>
</dbReference>
<dbReference type="GO" id="GO:0015937">
    <property type="term" value="P:coenzyme A biosynthetic process"/>
    <property type="evidence" value="ECO:0007669"/>
    <property type="project" value="UniProtKB-UniRule"/>
</dbReference>
<dbReference type="EC" id="2.7.1.24" evidence="7 8"/>
<dbReference type="GO" id="GO:0005524">
    <property type="term" value="F:ATP binding"/>
    <property type="evidence" value="ECO:0007669"/>
    <property type="project" value="UniProtKB-UniRule"/>
</dbReference>